<sequence length="152" mass="17291">TYFREDSAEQNDQNLNSEIIYCPRCPCIIFRKSTAFSTTNKFSLPIIARKSELQQHADSFPRQMETEFWTVRNITDFENVGFCFAVDNIKYLICADCEIGPLGYHDTRSVSEGKPLFHICSSRVRTSLNSEEKDKENSVTESDTSAVNVPAS</sequence>
<evidence type="ECO:0000313" key="5">
    <source>
        <dbReference type="EMBL" id="VUZ41324.1"/>
    </source>
</evidence>
<evidence type="ECO:0000313" key="6">
    <source>
        <dbReference type="Proteomes" id="UP000321570"/>
    </source>
</evidence>
<feature type="region of interest" description="Disordered" evidence="4">
    <location>
        <begin position="129"/>
        <end position="152"/>
    </location>
</feature>
<proteinExistence type="predicted"/>
<dbReference type="GO" id="GO:0008270">
    <property type="term" value="F:zinc ion binding"/>
    <property type="evidence" value="ECO:0007669"/>
    <property type="project" value="TreeGrafter"/>
</dbReference>
<keyword evidence="1" id="KW-0813">Transport</keyword>
<dbReference type="GO" id="GO:0015031">
    <property type="term" value="P:protein transport"/>
    <property type="evidence" value="ECO:0007669"/>
    <property type="project" value="UniProtKB-KW"/>
</dbReference>
<dbReference type="InterPro" id="IPR011057">
    <property type="entry name" value="Mss4-like_sf"/>
</dbReference>
<organism evidence="5 6">
    <name type="scientific">Hymenolepis diminuta</name>
    <name type="common">Rat tapeworm</name>
    <dbReference type="NCBI Taxonomy" id="6216"/>
    <lineage>
        <taxon>Eukaryota</taxon>
        <taxon>Metazoa</taxon>
        <taxon>Spiralia</taxon>
        <taxon>Lophotrochozoa</taxon>
        <taxon>Platyhelminthes</taxon>
        <taxon>Cestoda</taxon>
        <taxon>Eucestoda</taxon>
        <taxon>Cyclophyllidea</taxon>
        <taxon>Hymenolepididae</taxon>
        <taxon>Hymenolepis</taxon>
    </lineage>
</organism>
<dbReference type="EMBL" id="CABIJS010000055">
    <property type="protein sequence ID" value="VUZ41324.1"/>
    <property type="molecule type" value="Genomic_DNA"/>
</dbReference>
<dbReference type="GO" id="GO:0005085">
    <property type="term" value="F:guanyl-nucleotide exchange factor activity"/>
    <property type="evidence" value="ECO:0007669"/>
    <property type="project" value="UniProtKB-KW"/>
</dbReference>
<dbReference type="PANTHER" id="PTHR13276">
    <property type="entry name" value="GUANINE NUCLEOTIDE EXCHANGE FACTOR MSS4"/>
    <property type="match status" value="1"/>
</dbReference>
<dbReference type="PANTHER" id="PTHR13276:SF0">
    <property type="entry name" value="GUANINE NUCLEOTIDE EXCHANGE FACTOR MSS4"/>
    <property type="match status" value="1"/>
</dbReference>
<dbReference type="FunFam" id="2.170.150.10:FF:000005">
    <property type="entry name" value="Guanine nucleotide exchange factor MSS4"/>
    <property type="match status" value="1"/>
</dbReference>
<dbReference type="Pfam" id="PF04421">
    <property type="entry name" value="Mss4"/>
    <property type="match status" value="1"/>
</dbReference>
<dbReference type="Gene3D" id="2.170.150.10">
    <property type="entry name" value="Metal Binding Protein, Guanine Nucleotide Exchange Factor, Chain A"/>
    <property type="match status" value="1"/>
</dbReference>
<evidence type="ECO:0000256" key="1">
    <source>
        <dbReference type="ARBA" id="ARBA00022448"/>
    </source>
</evidence>
<dbReference type="GO" id="GO:0007264">
    <property type="term" value="P:small GTPase-mediated signal transduction"/>
    <property type="evidence" value="ECO:0007669"/>
    <property type="project" value="InterPro"/>
</dbReference>
<name>A0A564Y490_HYMDI</name>
<protein>
    <submittedName>
        <fullName evidence="5">Uncharacterized protein</fullName>
    </submittedName>
</protein>
<dbReference type="InterPro" id="IPR011323">
    <property type="entry name" value="Mss4/transl-control_tumour"/>
</dbReference>
<dbReference type="GO" id="GO:0016020">
    <property type="term" value="C:membrane"/>
    <property type="evidence" value="ECO:0007669"/>
    <property type="project" value="TreeGrafter"/>
</dbReference>
<gene>
    <name evidence="5" type="ORF">WMSIL1_LOCUS2207</name>
</gene>
<dbReference type="PROSITE" id="PS51796">
    <property type="entry name" value="MSS4"/>
    <property type="match status" value="1"/>
</dbReference>
<dbReference type="GO" id="GO:0005829">
    <property type="term" value="C:cytosol"/>
    <property type="evidence" value="ECO:0007669"/>
    <property type="project" value="TreeGrafter"/>
</dbReference>
<dbReference type="GO" id="GO:0006892">
    <property type="term" value="P:post-Golgi vesicle-mediated transport"/>
    <property type="evidence" value="ECO:0007669"/>
    <property type="project" value="TreeGrafter"/>
</dbReference>
<dbReference type="SUPFAM" id="SSF51316">
    <property type="entry name" value="Mss4-like"/>
    <property type="match status" value="1"/>
</dbReference>
<evidence type="ECO:0000256" key="2">
    <source>
        <dbReference type="ARBA" id="ARBA00022658"/>
    </source>
</evidence>
<feature type="non-terminal residue" evidence="5">
    <location>
        <position position="1"/>
    </location>
</feature>
<dbReference type="AlphaFoldDB" id="A0A564Y490"/>
<keyword evidence="6" id="KW-1185">Reference proteome</keyword>
<keyword evidence="2" id="KW-0344">Guanine-nucleotide releasing factor</keyword>
<accession>A0A564Y490</accession>
<feature type="compositionally biased region" description="Polar residues" evidence="4">
    <location>
        <begin position="139"/>
        <end position="152"/>
    </location>
</feature>
<dbReference type="InterPro" id="IPR007515">
    <property type="entry name" value="Mss4"/>
</dbReference>
<dbReference type="Proteomes" id="UP000321570">
    <property type="component" value="Unassembled WGS sequence"/>
</dbReference>
<keyword evidence="3" id="KW-0653">Protein transport</keyword>
<evidence type="ECO:0000256" key="4">
    <source>
        <dbReference type="SAM" id="MobiDB-lite"/>
    </source>
</evidence>
<reference evidence="5 6" key="1">
    <citation type="submission" date="2019-07" db="EMBL/GenBank/DDBJ databases">
        <authorList>
            <person name="Jastrzebski P J."/>
            <person name="Paukszto L."/>
            <person name="Jastrzebski P J."/>
        </authorList>
    </citation>
    <scope>NUCLEOTIDE SEQUENCE [LARGE SCALE GENOMIC DNA]</scope>
    <source>
        <strain evidence="5 6">WMS-il1</strain>
    </source>
</reference>
<evidence type="ECO:0000256" key="3">
    <source>
        <dbReference type="ARBA" id="ARBA00022927"/>
    </source>
</evidence>